<name>X6N9Q1_RETFI</name>
<dbReference type="PROSITE" id="PS50003">
    <property type="entry name" value="PH_DOMAIN"/>
    <property type="match status" value="1"/>
</dbReference>
<evidence type="ECO:0000259" key="1">
    <source>
        <dbReference type="PROSITE" id="PS50003"/>
    </source>
</evidence>
<dbReference type="Gene3D" id="2.30.29.30">
    <property type="entry name" value="Pleckstrin-homology domain (PH domain)/Phosphotyrosine-binding domain (PTB)"/>
    <property type="match status" value="1"/>
</dbReference>
<dbReference type="OrthoDB" id="73680at2759"/>
<dbReference type="SMART" id="SM00233">
    <property type="entry name" value="PH"/>
    <property type="match status" value="1"/>
</dbReference>
<dbReference type="InterPro" id="IPR011993">
    <property type="entry name" value="PH-like_dom_sf"/>
</dbReference>
<evidence type="ECO:0000313" key="3">
    <source>
        <dbReference type="Proteomes" id="UP000023152"/>
    </source>
</evidence>
<feature type="domain" description="PH" evidence="1">
    <location>
        <begin position="139"/>
        <end position="228"/>
    </location>
</feature>
<keyword evidence="3" id="KW-1185">Reference proteome</keyword>
<dbReference type="AlphaFoldDB" id="X6N9Q1"/>
<dbReference type="InterPro" id="IPR001849">
    <property type="entry name" value="PH_domain"/>
</dbReference>
<dbReference type="Proteomes" id="UP000023152">
    <property type="component" value="Unassembled WGS sequence"/>
</dbReference>
<reference evidence="2 3" key="1">
    <citation type="journal article" date="2013" name="Curr. Biol.">
        <title>The Genome of the Foraminiferan Reticulomyxa filosa.</title>
        <authorList>
            <person name="Glockner G."/>
            <person name="Hulsmann N."/>
            <person name="Schleicher M."/>
            <person name="Noegel A.A."/>
            <person name="Eichinger L."/>
            <person name="Gallinger C."/>
            <person name="Pawlowski J."/>
            <person name="Sierra R."/>
            <person name="Euteneuer U."/>
            <person name="Pillet L."/>
            <person name="Moustafa A."/>
            <person name="Platzer M."/>
            <person name="Groth M."/>
            <person name="Szafranski K."/>
            <person name="Schliwa M."/>
        </authorList>
    </citation>
    <scope>NUCLEOTIDE SEQUENCE [LARGE SCALE GENOMIC DNA]</scope>
</reference>
<proteinExistence type="predicted"/>
<organism evidence="2 3">
    <name type="scientific">Reticulomyxa filosa</name>
    <dbReference type="NCBI Taxonomy" id="46433"/>
    <lineage>
        <taxon>Eukaryota</taxon>
        <taxon>Sar</taxon>
        <taxon>Rhizaria</taxon>
        <taxon>Retaria</taxon>
        <taxon>Foraminifera</taxon>
        <taxon>Monothalamids</taxon>
        <taxon>Reticulomyxidae</taxon>
        <taxon>Reticulomyxa</taxon>
    </lineage>
</organism>
<protein>
    <recommendedName>
        <fullName evidence="1">PH domain-containing protein</fullName>
    </recommendedName>
</protein>
<dbReference type="SUPFAM" id="SSF50729">
    <property type="entry name" value="PH domain-like"/>
    <property type="match status" value="1"/>
</dbReference>
<accession>X6N9Q1</accession>
<dbReference type="Pfam" id="PF00169">
    <property type="entry name" value="PH"/>
    <property type="match status" value="1"/>
</dbReference>
<comment type="caution">
    <text evidence="2">The sequence shown here is derived from an EMBL/GenBank/DDBJ whole genome shotgun (WGS) entry which is preliminary data.</text>
</comment>
<gene>
    <name evidence="2" type="ORF">RFI_14735</name>
</gene>
<evidence type="ECO:0000313" key="2">
    <source>
        <dbReference type="EMBL" id="ETO22464.1"/>
    </source>
</evidence>
<dbReference type="EMBL" id="ASPP01010715">
    <property type="protein sequence ID" value="ETO22464.1"/>
    <property type="molecule type" value="Genomic_DNA"/>
</dbReference>
<sequence>MSQAHAESDLQQLVEGYCVRMFAVLMSGVMGSLWDYKTRITVQQDPSLTASVNTVVVLEQILDQVLPLLQVGKKEDEFQHSLPSNSTKVMQQLIDFNGESDQKEMLDTAITVTTRTASTTSLVTVSPSITGSISSKQSQIVKQGWLEKSGQFSFSRSKTRRFTLLDSGHFYFEKNDDKVPIDLANVNAITKSGSSDLIVSTTERVWTFKCKTQNERDEWFHSLSTVQSITFTTECEDCK</sequence>